<protein>
    <submittedName>
        <fullName evidence="2">Uncharacterized protein</fullName>
    </submittedName>
</protein>
<name>A0AA46TVJ5_9LACT</name>
<feature type="transmembrane region" description="Helical" evidence="1">
    <location>
        <begin position="46"/>
        <end position="75"/>
    </location>
</feature>
<keyword evidence="1" id="KW-0812">Transmembrane</keyword>
<dbReference type="RefSeq" id="WP_264308153.1">
    <property type="nucleotide sequence ID" value="NZ_CP109635.1"/>
</dbReference>
<accession>A0AA46TVJ5</accession>
<evidence type="ECO:0000313" key="3">
    <source>
        <dbReference type="Proteomes" id="UP001164042"/>
    </source>
</evidence>
<organism evidence="2 3">
    <name type="scientific">Lactococcus garvieae</name>
    <dbReference type="NCBI Taxonomy" id="1363"/>
    <lineage>
        <taxon>Bacteria</taxon>
        <taxon>Bacillati</taxon>
        <taxon>Bacillota</taxon>
        <taxon>Bacilli</taxon>
        <taxon>Lactobacillales</taxon>
        <taxon>Streptococcaceae</taxon>
        <taxon>Lactococcus</taxon>
    </lineage>
</organism>
<evidence type="ECO:0000313" key="2">
    <source>
        <dbReference type="EMBL" id="UYT10300.1"/>
    </source>
</evidence>
<evidence type="ECO:0000256" key="1">
    <source>
        <dbReference type="SAM" id="Phobius"/>
    </source>
</evidence>
<dbReference type="EMBL" id="CP109635">
    <property type="protein sequence ID" value="UYT10300.1"/>
    <property type="molecule type" value="Genomic_DNA"/>
</dbReference>
<dbReference type="Proteomes" id="UP001164042">
    <property type="component" value="Chromosome"/>
</dbReference>
<sequence>MNHYIKNFFEIFKILLGVIYAIFGGAALLYSIVGGLALIIYGAENIFFLLIAGAIVCISWYLLFIVYVKIFYCIIPEEFKKLIEKIF</sequence>
<gene>
    <name evidence="2" type="ORF">OF801_10210</name>
</gene>
<feature type="transmembrane region" description="Helical" evidence="1">
    <location>
        <begin position="12"/>
        <end position="40"/>
    </location>
</feature>
<keyword evidence="1" id="KW-1133">Transmembrane helix</keyword>
<dbReference type="AlphaFoldDB" id="A0AA46TVJ5"/>
<keyword evidence="1" id="KW-0472">Membrane</keyword>
<proteinExistence type="predicted"/>
<reference evidence="2" key="1">
    <citation type="submission" date="2022-10" db="EMBL/GenBank/DDBJ databases">
        <title>Genome assembly of Lactococcus garvieae isolates from cricket gut.</title>
        <authorList>
            <person name="Luecke A.R."/>
            <person name="Brown A.M.V."/>
            <person name="Wakeman C.A."/>
        </authorList>
    </citation>
    <scope>NUCLEOTIDE SEQUENCE</scope>
    <source>
        <strain evidence="2">Alexii-11_2</strain>
    </source>
</reference>